<dbReference type="EMBL" id="JARBHA010000001">
    <property type="protein sequence ID" value="KAJ9708195.1"/>
    <property type="molecule type" value="Genomic_DNA"/>
</dbReference>
<reference evidence="1 2" key="1">
    <citation type="journal article" date="2023" name="BMC Biotechnol.">
        <title>Vitis rotundifolia cv Carlos genome sequencing.</title>
        <authorList>
            <person name="Huff M."/>
            <person name="Hulse-Kemp A."/>
            <person name="Scheffler B."/>
            <person name="Youngblood R."/>
            <person name="Simpson S."/>
            <person name="Babiker E."/>
            <person name="Staton M."/>
        </authorList>
    </citation>
    <scope>NUCLEOTIDE SEQUENCE [LARGE SCALE GENOMIC DNA]</scope>
    <source>
        <tissue evidence="1">Leaf</tissue>
    </source>
</reference>
<accession>A0AA39AID4</accession>
<sequence>MGSSPRLQSLSLSGVGGLSLCRLQFFRTLPFVRLQMNILLLVKVRAQEGRSSMAENLALYRNFDKSAENVGQFQGRLGALFKTISVVNFFLEIVLSLVHLDLVGGDVKATVDLYFVRVDDLGGEACAEVDGEFGFSGAGGSHDNDDLVLGAITADRGIHASPPGSSEGGLYRRYEWERLNFAAIWMITGGDGEFHRNRNDGRFDGVVCAVLHRYITLRQRWHIEILAEMEWDENPVQLSLDRKIVVVEQRGMTFPSER</sequence>
<protein>
    <submittedName>
        <fullName evidence="1">Uncharacterized protein</fullName>
    </submittedName>
</protein>
<name>A0AA39AID4_VITRO</name>
<evidence type="ECO:0000313" key="2">
    <source>
        <dbReference type="Proteomes" id="UP001168098"/>
    </source>
</evidence>
<proteinExistence type="predicted"/>
<organism evidence="1 2">
    <name type="scientific">Vitis rotundifolia</name>
    <name type="common">Muscadine grape</name>
    <dbReference type="NCBI Taxonomy" id="103349"/>
    <lineage>
        <taxon>Eukaryota</taxon>
        <taxon>Viridiplantae</taxon>
        <taxon>Streptophyta</taxon>
        <taxon>Embryophyta</taxon>
        <taxon>Tracheophyta</taxon>
        <taxon>Spermatophyta</taxon>
        <taxon>Magnoliopsida</taxon>
        <taxon>eudicotyledons</taxon>
        <taxon>Gunneridae</taxon>
        <taxon>Pentapetalae</taxon>
        <taxon>rosids</taxon>
        <taxon>Vitales</taxon>
        <taxon>Vitaceae</taxon>
        <taxon>Viteae</taxon>
        <taxon>Vitis</taxon>
    </lineage>
</organism>
<dbReference type="Proteomes" id="UP001168098">
    <property type="component" value="Unassembled WGS sequence"/>
</dbReference>
<gene>
    <name evidence="1" type="ORF">PVL29_000315</name>
</gene>
<evidence type="ECO:0000313" key="1">
    <source>
        <dbReference type="EMBL" id="KAJ9708195.1"/>
    </source>
</evidence>
<keyword evidence="2" id="KW-1185">Reference proteome</keyword>
<comment type="caution">
    <text evidence="1">The sequence shown here is derived from an EMBL/GenBank/DDBJ whole genome shotgun (WGS) entry which is preliminary data.</text>
</comment>
<dbReference type="AlphaFoldDB" id="A0AA39AID4"/>